<evidence type="ECO:0008006" key="3">
    <source>
        <dbReference type="Google" id="ProtNLM"/>
    </source>
</evidence>
<protein>
    <recommendedName>
        <fullName evidence="3">DNA methylase</fullName>
    </recommendedName>
</protein>
<proteinExistence type="predicted"/>
<evidence type="ECO:0000313" key="2">
    <source>
        <dbReference type="Proteomes" id="UP000194469"/>
    </source>
</evidence>
<reference evidence="2" key="1">
    <citation type="submission" date="2017-04" db="EMBL/GenBank/DDBJ databases">
        <authorList>
            <person name="Varghese N."/>
            <person name="Submissions S."/>
        </authorList>
    </citation>
    <scope>NUCLEOTIDE SEQUENCE [LARGE SCALE GENOMIC DNA]</scope>
    <source>
        <strain evidence="2">UI2</strain>
    </source>
</reference>
<name>A0A1Y6FNF6_9SPHN</name>
<dbReference type="Proteomes" id="UP000194469">
    <property type="component" value="Unassembled WGS sequence"/>
</dbReference>
<evidence type="ECO:0000313" key="1">
    <source>
        <dbReference type="EMBL" id="SMQ76309.1"/>
    </source>
</evidence>
<dbReference type="SUPFAM" id="SSF53335">
    <property type="entry name" value="S-adenosyl-L-methionine-dependent methyltransferases"/>
    <property type="match status" value="1"/>
</dbReference>
<keyword evidence="2" id="KW-1185">Reference proteome</keyword>
<gene>
    <name evidence="1" type="ORF">SAMN06295984_1750</name>
</gene>
<dbReference type="InterPro" id="IPR029063">
    <property type="entry name" value="SAM-dependent_MTases_sf"/>
</dbReference>
<dbReference type="AlphaFoldDB" id="A0A1Y6FNF6"/>
<dbReference type="EMBL" id="FXWL01000002">
    <property type="protein sequence ID" value="SMQ76309.1"/>
    <property type="molecule type" value="Genomic_DNA"/>
</dbReference>
<organism evidence="1 2">
    <name type="scientific">Sphingopyxis terrae subsp. ummariensis</name>
    <dbReference type="NCBI Taxonomy" id="429001"/>
    <lineage>
        <taxon>Bacteria</taxon>
        <taxon>Pseudomonadati</taxon>
        <taxon>Pseudomonadota</taxon>
        <taxon>Alphaproteobacteria</taxon>
        <taxon>Sphingomonadales</taxon>
        <taxon>Sphingomonadaceae</taxon>
        <taxon>Sphingopyxis</taxon>
    </lineage>
</organism>
<dbReference type="Gene3D" id="3.40.50.150">
    <property type="entry name" value="Vaccinia Virus protein VP39"/>
    <property type="match status" value="2"/>
</dbReference>
<accession>A0A1Y6FNF6</accession>
<sequence>MEALREELDGHIGAVASRLGASSRMLAESWFARHALLGPSSTNQDTHDLPFQRWYRFKEAFAPRAVVEAFSKLNCVPATCIDPFGGSGTTALTGQFLGVRPTTIEVNPFLADLIEAKLASYEPDELISSYRAVVDAAAARQVDMAQAMAEAPPTFIEPGVNGRWIFSAAVAERILAHRMAIDDLADTKHARMLRVLLGSTLITLSNVVISGKGRRYRRGWERRTVTPATVARLFEIAFLNAIEDVVRFGRRSCTDYTLLRGDARTALAEVEGADFSLFSPPYPNSFDYTDIYNVELWMLGYLRNSAENRTLRQSTLRSHVQIKRSYDATIRSPLLDDTLERLNAHRAELWDRDIPDMVCAYFEDLNAILAELQRIITPGGSVMMVVGDSRYAGVSIDVGAITVEIAAKLGFDLKELSQMRSMRSSAQQGGGYDLGETLVHLIRS</sequence>